<keyword evidence="5 7" id="KW-1133">Transmembrane helix</keyword>
<feature type="transmembrane region" description="Helical" evidence="7">
    <location>
        <begin position="138"/>
        <end position="158"/>
    </location>
</feature>
<keyword evidence="9" id="KW-1185">Reference proteome</keyword>
<dbReference type="GO" id="GO:0016192">
    <property type="term" value="P:vesicle-mediated transport"/>
    <property type="evidence" value="ECO:0007669"/>
    <property type="project" value="UniProtKB-ARBA"/>
</dbReference>
<keyword evidence="7" id="KW-0813">Transport</keyword>
<evidence type="ECO:0000256" key="1">
    <source>
        <dbReference type="ARBA" id="ARBA00002501"/>
    </source>
</evidence>
<reference evidence="8 9" key="1">
    <citation type="journal article" date="2024" name="Plant J.">
        <title>Genome sequences and population genomics reveal climatic adaptation and genomic divergence between two closely related sweetgum species.</title>
        <authorList>
            <person name="Xu W.Q."/>
            <person name="Ren C.Q."/>
            <person name="Zhang X.Y."/>
            <person name="Comes H.P."/>
            <person name="Liu X.H."/>
            <person name="Li Y.G."/>
            <person name="Kettle C.J."/>
            <person name="Jalonen R."/>
            <person name="Gaisberger H."/>
            <person name="Ma Y.Z."/>
            <person name="Qiu Y.X."/>
        </authorList>
    </citation>
    <scope>NUCLEOTIDE SEQUENCE [LARGE SCALE GENOMIC DNA]</scope>
    <source>
        <strain evidence="8">Hangzhou</strain>
    </source>
</reference>
<dbReference type="GO" id="GO:0005794">
    <property type="term" value="C:Golgi apparatus"/>
    <property type="evidence" value="ECO:0007669"/>
    <property type="project" value="TreeGrafter"/>
</dbReference>
<evidence type="ECO:0000313" key="9">
    <source>
        <dbReference type="Proteomes" id="UP001415857"/>
    </source>
</evidence>
<keyword evidence="6 7" id="KW-0472">Membrane</keyword>
<feature type="transmembrane region" description="Helical" evidence="7">
    <location>
        <begin position="164"/>
        <end position="181"/>
    </location>
</feature>
<name>A0AAP0WQ34_LIQFO</name>
<dbReference type="GO" id="GO:0005783">
    <property type="term" value="C:endoplasmic reticulum"/>
    <property type="evidence" value="ECO:0007669"/>
    <property type="project" value="UniProtKB-ARBA"/>
</dbReference>
<dbReference type="InterPro" id="IPR004895">
    <property type="entry name" value="Prenylated_rab_accept_PRA1"/>
</dbReference>
<dbReference type="AlphaFoldDB" id="A0AAP0WQ34"/>
<organism evidence="8 9">
    <name type="scientific">Liquidambar formosana</name>
    <name type="common">Formosan gum</name>
    <dbReference type="NCBI Taxonomy" id="63359"/>
    <lineage>
        <taxon>Eukaryota</taxon>
        <taxon>Viridiplantae</taxon>
        <taxon>Streptophyta</taxon>
        <taxon>Embryophyta</taxon>
        <taxon>Tracheophyta</taxon>
        <taxon>Spermatophyta</taxon>
        <taxon>Magnoliopsida</taxon>
        <taxon>eudicotyledons</taxon>
        <taxon>Gunneridae</taxon>
        <taxon>Pentapetalae</taxon>
        <taxon>Saxifragales</taxon>
        <taxon>Altingiaceae</taxon>
        <taxon>Liquidambar</taxon>
    </lineage>
</organism>
<feature type="transmembrane region" description="Helical" evidence="7">
    <location>
        <begin position="108"/>
        <end position="126"/>
    </location>
</feature>
<dbReference type="PANTHER" id="PTHR19317:SF2">
    <property type="entry name" value="PRA1 FAMILY PROTEIN F2"/>
    <property type="match status" value="1"/>
</dbReference>
<dbReference type="EMBL" id="JBBPBK010000011">
    <property type="protein sequence ID" value="KAK9275994.1"/>
    <property type="molecule type" value="Genomic_DNA"/>
</dbReference>
<dbReference type="PANTHER" id="PTHR19317">
    <property type="entry name" value="PRENYLATED RAB ACCEPTOR 1-RELATED"/>
    <property type="match status" value="1"/>
</dbReference>
<sequence>MTTYGTIPATPLGSSNLEFFPATPPASSNLEFFSRAKERIRSNINKRKPWKEMIDLQSMTLPITTSTATTTTTESMFQRLKTNLAYFHVNYAMIVLFILFLTLLYHPISLIFFIITMSAWLFFYFLRDEPLVVLGLQITDRGVLIGLSVLTIGLLFLTGATVNIVVGVVLGVVVVVVHGVLRRTDNFFVDGGDDEVGFGSVAAMRHGGGARMALKETASSSYSLS</sequence>
<evidence type="ECO:0000256" key="6">
    <source>
        <dbReference type="ARBA" id="ARBA00023136"/>
    </source>
</evidence>
<evidence type="ECO:0000256" key="5">
    <source>
        <dbReference type="ARBA" id="ARBA00022989"/>
    </source>
</evidence>
<evidence type="ECO:0000256" key="3">
    <source>
        <dbReference type="ARBA" id="ARBA00006483"/>
    </source>
</evidence>
<comment type="function">
    <text evidence="1 7">May be involved in both secretory and endocytic intracellular trafficking in the endosomal/prevacuolar compartments.</text>
</comment>
<evidence type="ECO:0000256" key="4">
    <source>
        <dbReference type="ARBA" id="ARBA00022692"/>
    </source>
</evidence>
<dbReference type="Pfam" id="PF03208">
    <property type="entry name" value="PRA1"/>
    <property type="match status" value="1"/>
</dbReference>
<accession>A0AAP0WQ34</accession>
<evidence type="ECO:0000313" key="8">
    <source>
        <dbReference type="EMBL" id="KAK9275994.1"/>
    </source>
</evidence>
<comment type="caution">
    <text evidence="8">The sequence shown here is derived from an EMBL/GenBank/DDBJ whole genome shotgun (WGS) entry which is preliminary data.</text>
</comment>
<comment type="similarity">
    <text evidence="3 7">Belongs to the PRA1 family.</text>
</comment>
<dbReference type="GO" id="GO:0016020">
    <property type="term" value="C:membrane"/>
    <property type="evidence" value="ECO:0007669"/>
    <property type="project" value="UniProtKB-SubCell"/>
</dbReference>
<feature type="transmembrane region" description="Helical" evidence="7">
    <location>
        <begin position="84"/>
        <end position="102"/>
    </location>
</feature>
<evidence type="ECO:0000256" key="7">
    <source>
        <dbReference type="RuleBase" id="RU363107"/>
    </source>
</evidence>
<proteinExistence type="inferred from homology"/>
<protein>
    <recommendedName>
        <fullName evidence="7">PRA1 family protein</fullName>
    </recommendedName>
</protein>
<dbReference type="Proteomes" id="UP001415857">
    <property type="component" value="Unassembled WGS sequence"/>
</dbReference>
<evidence type="ECO:0000256" key="2">
    <source>
        <dbReference type="ARBA" id="ARBA00004141"/>
    </source>
</evidence>
<gene>
    <name evidence="8" type="ORF">L1049_023270</name>
</gene>
<keyword evidence="4 7" id="KW-0812">Transmembrane</keyword>
<comment type="subcellular location">
    <subcellularLocation>
        <location evidence="2 7">Membrane</location>
        <topology evidence="2 7">Multi-pass membrane protein</topology>
    </subcellularLocation>
</comment>